<keyword evidence="4" id="KW-0138">CF(0)</keyword>
<evidence type="ECO:0000256" key="1">
    <source>
        <dbReference type="ARBA" id="ARBA00004325"/>
    </source>
</evidence>
<keyword evidence="5" id="KW-0375">Hydrogen ion transport</keyword>
<evidence type="ECO:0000256" key="3">
    <source>
        <dbReference type="ARBA" id="ARBA00022448"/>
    </source>
</evidence>
<keyword evidence="7" id="KW-0496">Mitochondrion</keyword>
<evidence type="ECO:0000256" key="7">
    <source>
        <dbReference type="ARBA" id="ARBA00023128"/>
    </source>
</evidence>
<reference evidence="11" key="1">
    <citation type="submission" date="2016-05" db="EMBL/GenBank/DDBJ databases">
        <title>Comparative genomics of biotechnologically important yeasts.</title>
        <authorList>
            <consortium name="DOE Joint Genome Institute"/>
            <person name="Riley R."/>
            <person name="Haridas S."/>
            <person name="Wolfe K.H."/>
            <person name="Lopes M.R."/>
            <person name="Hittinger C.T."/>
            <person name="Goker M."/>
            <person name="Salamov A."/>
            <person name="Wisecaver J."/>
            <person name="Long T.M."/>
            <person name="Aerts A.L."/>
            <person name="Barry K."/>
            <person name="Choi C."/>
            <person name="Clum A."/>
            <person name="Coughlan A.Y."/>
            <person name="Deshpande S."/>
            <person name="Douglass A.P."/>
            <person name="Hanson S.J."/>
            <person name="Klenk H.-P."/>
            <person name="Labutti K."/>
            <person name="Lapidus A."/>
            <person name="Lindquist E."/>
            <person name="Lipzen A."/>
            <person name="Meier-Kolthoff J.P."/>
            <person name="Ohm R.A."/>
            <person name="Otillar R.P."/>
            <person name="Pangilinan J."/>
            <person name="Peng Y."/>
            <person name="Rokas A."/>
            <person name="Rosa C.A."/>
            <person name="Scheuner C."/>
            <person name="Sibirny A.A."/>
            <person name="Slot J.C."/>
            <person name="Stielow J.B."/>
            <person name="Sun H."/>
            <person name="Kurtzman C.P."/>
            <person name="Blackwell M."/>
            <person name="Grigoriev I.V."/>
            <person name="Jeffries T.W."/>
        </authorList>
    </citation>
    <scope>NUCLEOTIDE SEQUENCE [LARGE SCALE GENOMIC DNA]</scope>
    <source>
        <strain evidence="11">NRRL Y-2460</strain>
    </source>
</reference>
<evidence type="ECO:0000313" key="11">
    <source>
        <dbReference type="Proteomes" id="UP000094236"/>
    </source>
</evidence>
<evidence type="ECO:0000256" key="6">
    <source>
        <dbReference type="ARBA" id="ARBA00023065"/>
    </source>
</evidence>
<evidence type="ECO:0000256" key="5">
    <source>
        <dbReference type="ARBA" id="ARBA00022781"/>
    </source>
</evidence>
<name>A0A1E4U244_PACTA</name>
<dbReference type="OrthoDB" id="437at2759"/>
<dbReference type="GO" id="GO:0045259">
    <property type="term" value="C:proton-transporting ATP synthase complex"/>
    <property type="evidence" value="ECO:0007669"/>
    <property type="project" value="UniProtKB-KW"/>
</dbReference>
<dbReference type="GO" id="GO:0015986">
    <property type="term" value="P:proton motive force-driven ATP synthesis"/>
    <property type="evidence" value="ECO:0007669"/>
    <property type="project" value="InterPro"/>
</dbReference>
<sequence length="144" mass="16292">MFSRSFINSSRLFARGVRFNSTSSRVSGITEKLNGLKDSTLYWSKVIAELSKQVYLKEGLSPPNTTQLQSVYKSLYESSLKLVENPKALLEYLKTVPDKITKNTVIEYSSYAIQLAGLFSLGEVVGRRKLIGYHSYGPKEEHHH</sequence>
<comment type="subcellular location">
    <subcellularLocation>
        <location evidence="1">Mitochondrion membrane</location>
    </subcellularLocation>
</comment>
<keyword evidence="3" id="KW-0813">Transport</keyword>
<evidence type="ECO:0000256" key="4">
    <source>
        <dbReference type="ARBA" id="ARBA00022547"/>
    </source>
</evidence>
<accession>A0A1E4U244</accession>
<dbReference type="GO" id="GO:0015078">
    <property type="term" value="F:proton transmembrane transporter activity"/>
    <property type="evidence" value="ECO:0007669"/>
    <property type="project" value="InterPro"/>
</dbReference>
<evidence type="ECO:0008006" key="12">
    <source>
        <dbReference type="Google" id="ProtNLM"/>
    </source>
</evidence>
<dbReference type="STRING" id="669874.A0A1E4U244"/>
<gene>
    <name evidence="10" type="ORF">PACTADRAFT_31383</name>
</gene>
<protein>
    <recommendedName>
        <fullName evidence="12">ATP synthase subunit g, mitochondrial</fullName>
    </recommendedName>
</protein>
<keyword evidence="9" id="KW-0066">ATP synthesis</keyword>
<keyword evidence="6" id="KW-0406">Ion transport</keyword>
<dbReference type="GO" id="GO:0031966">
    <property type="term" value="C:mitochondrial membrane"/>
    <property type="evidence" value="ECO:0007669"/>
    <property type="project" value="UniProtKB-SubCell"/>
</dbReference>
<proteinExistence type="inferred from homology"/>
<keyword evidence="8" id="KW-0472">Membrane</keyword>
<dbReference type="EMBL" id="KV454011">
    <property type="protein sequence ID" value="ODV97968.1"/>
    <property type="molecule type" value="Genomic_DNA"/>
</dbReference>
<dbReference type="AlphaFoldDB" id="A0A1E4U244"/>
<keyword evidence="11" id="KW-1185">Reference proteome</keyword>
<dbReference type="Proteomes" id="UP000094236">
    <property type="component" value="Unassembled WGS sequence"/>
</dbReference>
<dbReference type="InterPro" id="IPR006808">
    <property type="entry name" value="ATP_synth_F0_gsu_mt"/>
</dbReference>
<comment type="similarity">
    <text evidence="2">Belongs to the ATPase g subunit family.</text>
</comment>
<evidence type="ECO:0000256" key="8">
    <source>
        <dbReference type="ARBA" id="ARBA00023136"/>
    </source>
</evidence>
<evidence type="ECO:0000256" key="9">
    <source>
        <dbReference type="ARBA" id="ARBA00023310"/>
    </source>
</evidence>
<evidence type="ECO:0000313" key="10">
    <source>
        <dbReference type="EMBL" id="ODV97968.1"/>
    </source>
</evidence>
<organism evidence="10 11">
    <name type="scientific">Pachysolen tannophilus NRRL Y-2460</name>
    <dbReference type="NCBI Taxonomy" id="669874"/>
    <lineage>
        <taxon>Eukaryota</taxon>
        <taxon>Fungi</taxon>
        <taxon>Dikarya</taxon>
        <taxon>Ascomycota</taxon>
        <taxon>Saccharomycotina</taxon>
        <taxon>Pichiomycetes</taxon>
        <taxon>Pachysolenaceae</taxon>
        <taxon>Pachysolen</taxon>
    </lineage>
</organism>
<evidence type="ECO:0000256" key="2">
    <source>
        <dbReference type="ARBA" id="ARBA00005699"/>
    </source>
</evidence>
<dbReference type="Pfam" id="PF04718">
    <property type="entry name" value="ATP-synt_G"/>
    <property type="match status" value="1"/>
</dbReference>